<keyword evidence="4 9" id="KW-0547">Nucleotide-binding</keyword>
<dbReference type="GO" id="GO:0005524">
    <property type="term" value="F:ATP binding"/>
    <property type="evidence" value="ECO:0007669"/>
    <property type="project" value="UniProtKB-KW"/>
</dbReference>
<dbReference type="Gene3D" id="3.40.50.620">
    <property type="entry name" value="HUPs"/>
    <property type="match status" value="2"/>
</dbReference>
<dbReference type="EC" id="6.3.5.4" evidence="3"/>
<keyword evidence="13" id="KW-1185">Reference proteome</keyword>
<dbReference type="HOGENOM" id="CLU_014658_3_1_6"/>
<organism evidence="12 13">
    <name type="scientific">Glaciecola nitratireducens (strain JCM 12485 / KCTC 12276 / FR1064)</name>
    <dbReference type="NCBI Taxonomy" id="1085623"/>
    <lineage>
        <taxon>Bacteria</taxon>
        <taxon>Pseudomonadati</taxon>
        <taxon>Pseudomonadota</taxon>
        <taxon>Gammaproteobacteria</taxon>
        <taxon>Alteromonadales</taxon>
        <taxon>Alteromonadaceae</taxon>
        <taxon>Brumicola</taxon>
    </lineage>
</organism>
<keyword evidence="5 9" id="KW-0067">ATP-binding</keyword>
<dbReference type="GO" id="GO:0005829">
    <property type="term" value="C:cytosol"/>
    <property type="evidence" value="ECO:0007669"/>
    <property type="project" value="TreeGrafter"/>
</dbReference>
<dbReference type="NCBIfam" id="TIGR03108">
    <property type="entry name" value="eps_aminotran_1"/>
    <property type="match status" value="1"/>
</dbReference>
<evidence type="ECO:0000259" key="11">
    <source>
        <dbReference type="PROSITE" id="PS51278"/>
    </source>
</evidence>
<dbReference type="PIRSF" id="PIRSF001589">
    <property type="entry name" value="Asn_synthetase_glu-h"/>
    <property type="match status" value="1"/>
</dbReference>
<dbReference type="AlphaFoldDB" id="G4QI44"/>
<dbReference type="CDD" id="cd00712">
    <property type="entry name" value="AsnB"/>
    <property type="match status" value="1"/>
</dbReference>
<evidence type="ECO:0000256" key="7">
    <source>
        <dbReference type="ARBA" id="ARBA00048741"/>
    </source>
</evidence>
<dbReference type="PROSITE" id="PS51278">
    <property type="entry name" value="GATASE_TYPE_2"/>
    <property type="match status" value="1"/>
</dbReference>
<dbReference type="SUPFAM" id="SSF56235">
    <property type="entry name" value="N-terminal nucleophile aminohydrolases (Ntn hydrolases)"/>
    <property type="match status" value="1"/>
</dbReference>
<gene>
    <name evidence="12" type="ordered locus">GNIT_2561</name>
</gene>
<feature type="domain" description="Glutamine amidotransferase type-2" evidence="11">
    <location>
        <begin position="2"/>
        <end position="213"/>
    </location>
</feature>
<feature type="binding site" evidence="9">
    <location>
        <begin position="364"/>
        <end position="365"/>
    </location>
    <ligand>
        <name>ATP</name>
        <dbReference type="ChEBI" id="CHEBI:30616"/>
    </ligand>
</feature>
<feature type="active site" description="For GATase activity" evidence="8">
    <location>
        <position position="2"/>
    </location>
</feature>
<evidence type="ECO:0000256" key="4">
    <source>
        <dbReference type="ARBA" id="ARBA00022741"/>
    </source>
</evidence>
<keyword evidence="8" id="KW-0028">Amino-acid biosynthesis</keyword>
<feature type="binding site" evidence="9">
    <location>
        <position position="292"/>
    </location>
    <ligand>
        <name>ATP</name>
        <dbReference type="ChEBI" id="CHEBI:30616"/>
    </ligand>
</feature>
<evidence type="ECO:0000256" key="1">
    <source>
        <dbReference type="ARBA" id="ARBA00005187"/>
    </source>
</evidence>
<feature type="binding site" evidence="9">
    <location>
        <position position="100"/>
    </location>
    <ligand>
        <name>L-glutamine</name>
        <dbReference type="ChEBI" id="CHEBI:58359"/>
    </ligand>
</feature>
<dbReference type="CDD" id="cd01991">
    <property type="entry name" value="Asn_synthase_B_C"/>
    <property type="match status" value="1"/>
</dbReference>
<accession>G4QI44</accession>
<dbReference type="InterPro" id="IPR006426">
    <property type="entry name" value="Asn_synth_AEB"/>
</dbReference>
<dbReference type="Pfam" id="PF13537">
    <property type="entry name" value="GATase_7"/>
    <property type="match status" value="1"/>
</dbReference>
<evidence type="ECO:0000313" key="12">
    <source>
        <dbReference type="EMBL" id="AEP30658.1"/>
    </source>
</evidence>
<dbReference type="Gene3D" id="3.60.20.10">
    <property type="entry name" value="Glutamine Phosphoribosylpyrophosphate, subunit 1, domain 1"/>
    <property type="match status" value="1"/>
</dbReference>
<dbReference type="InterPro" id="IPR033738">
    <property type="entry name" value="AsnB_N"/>
</dbReference>
<dbReference type="InterPro" id="IPR017932">
    <property type="entry name" value="GATase_2_dom"/>
</dbReference>
<comment type="similarity">
    <text evidence="2">Belongs to the asparagine synthetase family.</text>
</comment>
<evidence type="ECO:0000313" key="13">
    <source>
        <dbReference type="Proteomes" id="UP000009282"/>
    </source>
</evidence>
<dbReference type="PANTHER" id="PTHR43284:SF1">
    <property type="entry name" value="ASPARAGINE SYNTHETASE"/>
    <property type="match status" value="1"/>
</dbReference>
<dbReference type="InterPro" id="IPR001962">
    <property type="entry name" value="Asn_synthase"/>
</dbReference>
<dbReference type="PANTHER" id="PTHR43284">
    <property type="entry name" value="ASPARAGINE SYNTHETASE (GLUTAMINE-HYDROLYZING)"/>
    <property type="match status" value="1"/>
</dbReference>
<evidence type="ECO:0000256" key="5">
    <source>
        <dbReference type="ARBA" id="ARBA00022840"/>
    </source>
</evidence>
<evidence type="ECO:0000256" key="2">
    <source>
        <dbReference type="ARBA" id="ARBA00005752"/>
    </source>
</evidence>
<feature type="site" description="Important for beta-aspartyl-AMP intermediate formation" evidence="10">
    <location>
        <position position="366"/>
    </location>
</feature>
<comment type="pathway">
    <text evidence="1">Amino-acid biosynthesis; L-asparagine biosynthesis; L-asparagine from L-aspartate (L-Gln route): step 1/1.</text>
</comment>
<dbReference type="OrthoDB" id="9763290at2"/>
<dbReference type="InterPro" id="IPR014729">
    <property type="entry name" value="Rossmann-like_a/b/a_fold"/>
</dbReference>
<sequence length="633" mass="72639">MCGISGFISLTGKYNIDESLLKEMNRTQAHRGPDAEGYYFDKGIGLAHRRLSIIDVSSGQQPMFSDNKDIVIVFNGEIYNFLDVNAMLEAKGHVFNTHSDTETIIRAYQEWGTDCLQHFNGMFAFVLYDKAQNAVFMARDRVGEKPFFYTIINDSFLFSSELKVLQAHPEFDQALSPQAVEDYLTFGYVPETRSIFKHVKKLQPAHFMHFPISNDMSDASLRQHQYWDIEQTSSSKIGNPETLYADFKHKVSQRMMSEVPLGAFLSGGVDSSGVVAAMAQLNPDKKVTTCSIGFDVPEFNESEFAQAVADKYNTDHHLDIVSHDDFGLIDSLIDMYDEPFSDSSALPTFKVCEVARKYVTVCLSGDAGDELFGGYRRYKLHKNEEKLRSKIPSIIRQLVFKPLSIIYPKADWAPRFLRAKTTFQSLSMSSWKGYLNGVSKIREDERKKLYSTGFEQKLEGYNSEQVFIDILRTKSFDCPVKEAQYLDFKTWMPSDILVKVDRVSMANSLEVRVPMLDHEFIDSYFSLQTEQNIEGSNGKALFKKALEPHLPHDNLYRDKMGFSIPLSEWLRGPLKEQLQKAISEPKLLALDIFDSRQLEKMFQAHQNNKRDYGAELWTVFMFSQFVRKNDVYW</sequence>
<evidence type="ECO:0000256" key="6">
    <source>
        <dbReference type="ARBA" id="ARBA00022962"/>
    </source>
</evidence>
<dbReference type="InterPro" id="IPR029055">
    <property type="entry name" value="Ntn_hydrolases_N"/>
</dbReference>
<dbReference type="EMBL" id="CP003060">
    <property type="protein sequence ID" value="AEP30658.1"/>
    <property type="molecule type" value="Genomic_DNA"/>
</dbReference>
<evidence type="ECO:0000256" key="8">
    <source>
        <dbReference type="PIRSR" id="PIRSR001589-1"/>
    </source>
</evidence>
<name>G4QI44_GLANF</name>
<dbReference type="SUPFAM" id="SSF52402">
    <property type="entry name" value="Adenine nucleotide alpha hydrolases-like"/>
    <property type="match status" value="1"/>
</dbReference>
<comment type="catalytic activity">
    <reaction evidence="7">
        <text>L-aspartate + L-glutamine + ATP + H2O = L-asparagine + L-glutamate + AMP + diphosphate + H(+)</text>
        <dbReference type="Rhea" id="RHEA:12228"/>
        <dbReference type="ChEBI" id="CHEBI:15377"/>
        <dbReference type="ChEBI" id="CHEBI:15378"/>
        <dbReference type="ChEBI" id="CHEBI:29985"/>
        <dbReference type="ChEBI" id="CHEBI:29991"/>
        <dbReference type="ChEBI" id="CHEBI:30616"/>
        <dbReference type="ChEBI" id="CHEBI:33019"/>
        <dbReference type="ChEBI" id="CHEBI:58048"/>
        <dbReference type="ChEBI" id="CHEBI:58359"/>
        <dbReference type="ChEBI" id="CHEBI:456215"/>
        <dbReference type="EC" id="6.3.5.4"/>
    </reaction>
</comment>
<dbReference type="InterPro" id="IPR017539">
    <property type="entry name" value="XrtA_amidotfase"/>
</dbReference>
<dbReference type="RefSeq" id="WP_014109531.1">
    <property type="nucleotide sequence ID" value="NC_016041.1"/>
</dbReference>
<protein>
    <recommendedName>
        <fullName evidence="3">asparagine synthase (glutamine-hydrolyzing)</fullName>
        <ecNumber evidence="3">6.3.5.4</ecNumber>
    </recommendedName>
</protein>
<dbReference type="InterPro" id="IPR051786">
    <property type="entry name" value="ASN_synthetase/amidase"/>
</dbReference>
<evidence type="ECO:0000256" key="10">
    <source>
        <dbReference type="PIRSR" id="PIRSR001589-3"/>
    </source>
</evidence>
<keyword evidence="8" id="KW-0061">Asparagine biosynthesis</keyword>
<dbReference type="Pfam" id="PF00733">
    <property type="entry name" value="Asn_synthase"/>
    <property type="match status" value="1"/>
</dbReference>
<evidence type="ECO:0000256" key="9">
    <source>
        <dbReference type="PIRSR" id="PIRSR001589-2"/>
    </source>
</evidence>
<dbReference type="NCBIfam" id="TIGR01536">
    <property type="entry name" value="asn_synth_AEB"/>
    <property type="match status" value="1"/>
</dbReference>
<dbReference type="GO" id="GO:0004066">
    <property type="term" value="F:asparagine synthase (glutamine-hydrolyzing) activity"/>
    <property type="evidence" value="ECO:0007669"/>
    <property type="project" value="UniProtKB-EC"/>
</dbReference>
<proteinExistence type="inferred from homology"/>
<dbReference type="eggNOG" id="COG0367">
    <property type="taxonomic scope" value="Bacteria"/>
</dbReference>
<evidence type="ECO:0000256" key="3">
    <source>
        <dbReference type="ARBA" id="ARBA00012737"/>
    </source>
</evidence>
<keyword evidence="6 8" id="KW-0315">Glutamine amidotransferase</keyword>
<reference evidence="12 13" key="1">
    <citation type="journal article" date="2011" name="J. Bacteriol.">
        <title>Complete genome sequence of seawater bacterium Glaciecola nitratireducens FR1064T.</title>
        <authorList>
            <person name="Bian F."/>
            <person name="Qin Q.L."/>
            <person name="Xie B.B."/>
            <person name="Shu Y.L."/>
            <person name="Zhang X.Y."/>
            <person name="Yu Y."/>
            <person name="Chen B."/>
            <person name="Chen X.L."/>
            <person name="Zhou B.C."/>
            <person name="Zhang Y.Z."/>
        </authorList>
    </citation>
    <scope>NUCLEOTIDE SEQUENCE [LARGE SCALE GENOMIC DNA]</scope>
    <source>
        <strain evidence="13">JCM 12485 / KCTC 12276 / FR1064</strain>
    </source>
</reference>
<dbReference type="KEGG" id="gni:GNIT_2561"/>
<dbReference type="GO" id="GO:0006529">
    <property type="term" value="P:asparagine biosynthetic process"/>
    <property type="evidence" value="ECO:0007669"/>
    <property type="project" value="UniProtKB-KW"/>
</dbReference>
<dbReference type="STRING" id="1085623.GNIT_2561"/>
<dbReference type="Proteomes" id="UP000009282">
    <property type="component" value="Chromosome"/>
</dbReference>